<protein>
    <submittedName>
        <fullName evidence="1">L-rhamnose mutarotase</fullName>
        <ecNumber evidence="1">5.1.3.32</ecNumber>
    </submittedName>
</protein>
<dbReference type="Gene3D" id="3.30.70.100">
    <property type="match status" value="1"/>
</dbReference>
<sequence length="119" mass="13954">MQRVFMKMQVKPGGEKEYVRRHALLMNREADGNATPEELELCRETWRVHKEAGIRNYSIFMIGTALYAYFEAEDYQKTLDIITKSEAGQRWQSYMDGFLVQEDGVPVMEVCVEPVFFME</sequence>
<accession>A0AAU8A8E6</accession>
<reference evidence="1" key="1">
    <citation type="submission" date="2023-02" db="EMBL/GenBank/DDBJ databases">
        <title>Gut commensal Christensenella minuta modulates host metabolism via a new class of secondary bile acids.</title>
        <authorList>
            <person name="Liu C."/>
        </authorList>
    </citation>
    <scope>NUCLEOTIDE SEQUENCE</scope>
    <source>
        <strain evidence="1">CA70</strain>
    </source>
</reference>
<dbReference type="InterPro" id="IPR011008">
    <property type="entry name" value="Dimeric_a/b-barrel"/>
</dbReference>
<dbReference type="Pfam" id="PF05336">
    <property type="entry name" value="rhaM"/>
    <property type="match status" value="1"/>
</dbReference>
<dbReference type="AlphaFoldDB" id="A0AAU8A8E6"/>
<dbReference type="SUPFAM" id="SSF54909">
    <property type="entry name" value="Dimeric alpha+beta barrel"/>
    <property type="match status" value="1"/>
</dbReference>
<name>A0AAU8A8E6_9FIRM</name>
<evidence type="ECO:0000313" key="1">
    <source>
        <dbReference type="EMBL" id="XCC62060.1"/>
    </source>
</evidence>
<proteinExistence type="predicted"/>
<dbReference type="InterPro" id="IPR008000">
    <property type="entry name" value="Rham/fucose_mutarotase"/>
</dbReference>
<dbReference type="GO" id="GO:0062192">
    <property type="term" value="F:L-rhamnose mutarotase activity"/>
    <property type="evidence" value="ECO:0007669"/>
    <property type="project" value="UniProtKB-EC"/>
</dbReference>
<dbReference type="RefSeq" id="WP_353423340.1">
    <property type="nucleotide sequence ID" value="NZ_CP117826.1"/>
</dbReference>
<gene>
    <name evidence="1" type="ORF">PUP29_11085</name>
</gene>
<organism evidence="1">
    <name type="scientific">Christensenella massiliensis</name>
    <dbReference type="NCBI Taxonomy" id="1805714"/>
    <lineage>
        <taxon>Bacteria</taxon>
        <taxon>Bacillati</taxon>
        <taxon>Bacillota</taxon>
        <taxon>Clostridia</taxon>
        <taxon>Christensenellales</taxon>
        <taxon>Christensenellaceae</taxon>
        <taxon>Christensenella</taxon>
    </lineage>
</organism>
<dbReference type="EMBL" id="CP117826">
    <property type="protein sequence ID" value="XCC62060.1"/>
    <property type="molecule type" value="Genomic_DNA"/>
</dbReference>
<keyword evidence="1" id="KW-0413">Isomerase</keyword>
<dbReference type="EC" id="5.1.3.32" evidence="1"/>